<evidence type="ECO:0000313" key="2">
    <source>
        <dbReference type="EMBL" id="KAK1755742.1"/>
    </source>
</evidence>
<evidence type="ECO:0000313" key="3">
    <source>
        <dbReference type="Proteomes" id="UP001239445"/>
    </source>
</evidence>
<keyword evidence="3" id="KW-1185">Reference proteome</keyword>
<reference evidence="2" key="1">
    <citation type="submission" date="2023-06" db="EMBL/GenBank/DDBJ databases">
        <title>Genome-scale phylogeny and comparative genomics of the fungal order Sordariales.</title>
        <authorList>
            <consortium name="Lawrence Berkeley National Laboratory"/>
            <person name="Hensen N."/>
            <person name="Bonometti L."/>
            <person name="Westerberg I."/>
            <person name="Brannstrom I.O."/>
            <person name="Guillou S."/>
            <person name="Cros-Aarteil S."/>
            <person name="Calhoun S."/>
            <person name="Haridas S."/>
            <person name="Kuo A."/>
            <person name="Mondo S."/>
            <person name="Pangilinan J."/>
            <person name="Riley R."/>
            <person name="Labutti K."/>
            <person name="Andreopoulos B."/>
            <person name="Lipzen A."/>
            <person name="Chen C."/>
            <person name="Yanf M."/>
            <person name="Daum C."/>
            <person name="Ng V."/>
            <person name="Clum A."/>
            <person name="Steindorff A."/>
            <person name="Ohm R."/>
            <person name="Martin F."/>
            <person name="Silar P."/>
            <person name="Natvig D."/>
            <person name="Lalanne C."/>
            <person name="Gautier V."/>
            <person name="Ament-Velasquez S.L."/>
            <person name="Kruys A."/>
            <person name="Hutchinson M.I."/>
            <person name="Powell A.J."/>
            <person name="Barry K."/>
            <person name="Miller A.N."/>
            <person name="Grigoriev I.V."/>
            <person name="Debuchy R."/>
            <person name="Gladieux P."/>
            <person name="Thoren M.H."/>
            <person name="Johannesson H."/>
        </authorList>
    </citation>
    <scope>NUCLEOTIDE SEQUENCE</scope>
    <source>
        <strain evidence="2">PSN4</strain>
    </source>
</reference>
<protein>
    <submittedName>
        <fullName evidence="2">Uncharacterized protein</fullName>
    </submittedName>
</protein>
<gene>
    <name evidence="2" type="ORF">QBC47DRAFT_401906</name>
</gene>
<sequence length="578" mass="64620">MTPAPSAALASPAHKELRAAAQGGSLAGDGIGKAWDLQLSRRHLTLYPPQELPEQAIATPTGNEAKCQKPSQVSDSEVPQTHINGQHNEQHRDSACVLTPLSFPNKAGPAPPASNPLRHIQEKPASATKPVALDGALQLAKSPSLARPVARPVAENGAAEYTIQATSRAAEAHQEFSSQAPPTIVSSGPRNSINLAYCDVSELKGKQPPPVTLAENPFKWPPRNLERENIEYQQNLKPLRLGNCAEGFDVNFVERLVDSHAEYWKPFHRRVNEEKKVIASLKEAAFKKLALKQEIERSVIRLRMNLRRRRSLGLSTQGGTQSIQIFDDTQAKLDREIAALHVEWKSRVVNLSKLIENAYWPEYHRTDFEMAQRIQKAKEDAEKEEFTRLMSMMGWEDIPFPEDPDPTEAKPAITVPEWFAAVEASGVVDFQTQTAEDRYEELVNTIACMRQVMDQKDPRPLPNPFVKQFHEPHPLWPHPKWRTTGGWWTCRTGPGASLPEENCTLCDPKRSGSSPFQKPPPASVVAKEHYDKIMAEIEKASRPAMERDKQAVRAALAIERRENEQRFGDGSDEGYNSR</sequence>
<feature type="region of interest" description="Disordered" evidence="1">
    <location>
        <begin position="558"/>
        <end position="578"/>
    </location>
</feature>
<comment type="caution">
    <text evidence="2">The sequence shown here is derived from an EMBL/GenBank/DDBJ whole genome shotgun (WGS) entry which is preliminary data.</text>
</comment>
<dbReference type="EMBL" id="MU839833">
    <property type="protein sequence ID" value="KAK1755742.1"/>
    <property type="molecule type" value="Genomic_DNA"/>
</dbReference>
<evidence type="ECO:0000256" key="1">
    <source>
        <dbReference type="SAM" id="MobiDB-lite"/>
    </source>
</evidence>
<dbReference type="AlphaFoldDB" id="A0AAJ0F6J4"/>
<feature type="compositionally biased region" description="Polar residues" evidence="1">
    <location>
        <begin position="69"/>
        <end position="87"/>
    </location>
</feature>
<dbReference type="Proteomes" id="UP001239445">
    <property type="component" value="Unassembled WGS sequence"/>
</dbReference>
<feature type="region of interest" description="Disordered" evidence="1">
    <location>
        <begin position="61"/>
        <end position="92"/>
    </location>
</feature>
<proteinExistence type="predicted"/>
<organism evidence="2 3">
    <name type="scientific">Echria macrotheca</name>
    <dbReference type="NCBI Taxonomy" id="438768"/>
    <lineage>
        <taxon>Eukaryota</taxon>
        <taxon>Fungi</taxon>
        <taxon>Dikarya</taxon>
        <taxon>Ascomycota</taxon>
        <taxon>Pezizomycotina</taxon>
        <taxon>Sordariomycetes</taxon>
        <taxon>Sordariomycetidae</taxon>
        <taxon>Sordariales</taxon>
        <taxon>Schizotheciaceae</taxon>
        <taxon>Echria</taxon>
    </lineage>
</organism>
<accession>A0AAJ0F6J4</accession>
<name>A0AAJ0F6J4_9PEZI</name>
<feature type="compositionally biased region" description="Basic and acidic residues" evidence="1">
    <location>
        <begin position="558"/>
        <end position="569"/>
    </location>
</feature>